<organism evidence="1 2">
    <name type="scientific">Enterobacter agglomerans</name>
    <name type="common">Erwinia herbicola</name>
    <name type="synonym">Pantoea agglomerans</name>
    <dbReference type="NCBI Taxonomy" id="549"/>
    <lineage>
        <taxon>Bacteria</taxon>
        <taxon>Pseudomonadati</taxon>
        <taxon>Pseudomonadota</taxon>
        <taxon>Gammaproteobacteria</taxon>
        <taxon>Enterobacterales</taxon>
        <taxon>Erwiniaceae</taxon>
        <taxon>Pantoea</taxon>
        <taxon>Pantoea agglomerans group</taxon>
    </lineage>
</organism>
<proteinExistence type="predicted"/>
<comment type="caution">
    <text evidence="1">The sequence shown here is derived from an EMBL/GenBank/DDBJ whole genome shotgun (WGS) entry which is preliminary data.</text>
</comment>
<sequence length="113" mass="12688">GALSEQNDLFRLTYALETAKDMHWTYRLLSDREWAGRHAAALNPEVNGIYVSRTSLDAAFDDDGWQVSPLMARLTGRVKGLETLFNRCGWQMTGECQSGLYVLTAEKSELTEA</sequence>
<feature type="non-terminal residue" evidence="1">
    <location>
        <position position="1"/>
    </location>
</feature>
<accession>A0ACC5PWQ0</accession>
<dbReference type="EMBL" id="JACYNR010000070">
    <property type="protein sequence ID" value="MBD8129339.1"/>
    <property type="molecule type" value="Genomic_DNA"/>
</dbReference>
<protein>
    <submittedName>
        <fullName evidence="1">Uncharacterized protein</fullName>
    </submittedName>
</protein>
<name>A0ACC5PWQ0_ENTAG</name>
<evidence type="ECO:0000313" key="2">
    <source>
        <dbReference type="Proteomes" id="UP000610459"/>
    </source>
</evidence>
<dbReference type="Proteomes" id="UP000610459">
    <property type="component" value="Unassembled WGS sequence"/>
</dbReference>
<gene>
    <name evidence="1" type="ORF">IFT41_24915</name>
</gene>
<reference evidence="1 2" key="1">
    <citation type="journal article" date="2020" name="FEMS Microbiol. Ecol.">
        <title>Temporal dynamics of bacterial communities during seed development and maturation.</title>
        <authorList>
            <person name="Chesneau G."/>
            <person name="Torres-Cortes G."/>
            <person name="Briand M."/>
            <person name="Darrasse A."/>
            <person name="Preveaux A."/>
            <person name="Marais C."/>
            <person name="Jacques M.A."/>
            <person name="Shade A."/>
            <person name="Barret M."/>
        </authorList>
    </citation>
    <scope>NUCLEOTIDE SEQUENCE [LARGE SCALE GENOMIC DNA]</scope>
    <source>
        <strain evidence="1 2">CFBP13709</strain>
    </source>
</reference>
<evidence type="ECO:0000313" key="1">
    <source>
        <dbReference type="EMBL" id="MBD8129339.1"/>
    </source>
</evidence>
<keyword evidence="2" id="KW-1185">Reference proteome</keyword>